<protein>
    <submittedName>
        <fullName evidence="1">Uncharacterized protein</fullName>
    </submittedName>
</protein>
<dbReference type="CTD" id="9949695"/>
<dbReference type="GeneID" id="9949695"/>
<reference evidence="1" key="1">
    <citation type="submission" date="2012-04" db="EMBL/GenBank/DDBJ databases">
        <title>The Genome Sequence of Loa loa.</title>
        <authorList>
            <consortium name="The Broad Institute Genome Sequencing Platform"/>
            <consortium name="Broad Institute Genome Sequencing Center for Infectious Disease"/>
            <person name="Nutman T.B."/>
            <person name="Fink D.L."/>
            <person name="Russ C."/>
            <person name="Young S."/>
            <person name="Zeng Q."/>
            <person name="Gargeya S."/>
            <person name="Alvarado L."/>
            <person name="Berlin A."/>
            <person name="Chapman S.B."/>
            <person name="Chen Z."/>
            <person name="Freedman E."/>
            <person name="Gellesch M."/>
            <person name="Goldberg J."/>
            <person name="Griggs A."/>
            <person name="Gujja S."/>
            <person name="Heilman E.R."/>
            <person name="Heiman D."/>
            <person name="Howarth C."/>
            <person name="Mehta T."/>
            <person name="Neiman D."/>
            <person name="Pearson M."/>
            <person name="Roberts A."/>
            <person name="Saif S."/>
            <person name="Shea T."/>
            <person name="Shenoy N."/>
            <person name="Sisk P."/>
            <person name="Stolte C."/>
            <person name="Sykes S."/>
            <person name="White J."/>
            <person name="Yandava C."/>
            <person name="Haas B."/>
            <person name="Henn M.R."/>
            <person name="Nusbaum C."/>
            <person name="Birren B."/>
        </authorList>
    </citation>
    <scope>NUCLEOTIDE SEQUENCE [LARGE SCALE GENOMIC DNA]</scope>
</reference>
<sequence length="84" mass="9807">MDKINCEKRIDRQLYLLNLVPRAWASMEVHIHYVRVYHKILRDTIGSESIGRNFRGGFCKFGLCPGITEQYIVVINVNQVNLSR</sequence>
<organism evidence="1">
    <name type="scientific">Loa loa</name>
    <name type="common">Eye worm</name>
    <name type="synonym">Filaria loa</name>
    <dbReference type="NCBI Taxonomy" id="7209"/>
    <lineage>
        <taxon>Eukaryota</taxon>
        <taxon>Metazoa</taxon>
        <taxon>Ecdysozoa</taxon>
        <taxon>Nematoda</taxon>
        <taxon>Chromadorea</taxon>
        <taxon>Rhabditida</taxon>
        <taxon>Spirurina</taxon>
        <taxon>Spiruromorpha</taxon>
        <taxon>Filarioidea</taxon>
        <taxon>Onchocercidae</taxon>
        <taxon>Loa</taxon>
    </lineage>
</organism>
<dbReference type="OrthoDB" id="5809959at2759"/>
<accession>A0A1S0TLP0</accession>
<dbReference type="AlphaFoldDB" id="A0A1S0TLP0"/>
<dbReference type="InParanoid" id="A0A1S0TLP0"/>
<dbReference type="RefSeq" id="XP_003147795.1">
    <property type="nucleotide sequence ID" value="XM_003147747.2"/>
</dbReference>
<evidence type="ECO:0000313" key="1">
    <source>
        <dbReference type="EMBL" id="EFO16273.1"/>
    </source>
</evidence>
<gene>
    <name evidence="1" type="ORF">LOAG_12233</name>
</gene>
<dbReference type="KEGG" id="loa:LOAG_12233"/>
<proteinExistence type="predicted"/>
<name>A0A1S0TLP0_LOALO</name>
<dbReference type="EMBL" id="JH712085">
    <property type="protein sequence ID" value="EFO16273.1"/>
    <property type="molecule type" value="Genomic_DNA"/>
</dbReference>